<name>A0A975H4T9_9BURK</name>
<evidence type="ECO:0000313" key="2">
    <source>
        <dbReference type="Proteomes" id="UP000663903"/>
    </source>
</evidence>
<reference evidence="1" key="1">
    <citation type="submission" date="2021-03" db="EMBL/GenBank/DDBJ databases">
        <title>Ottowia sp. 27C isolated from the cloaca of a Giant Asian pond turtle (Heosemys grandis).</title>
        <authorList>
            <person name="Spergser J."/>
            <person name="Busse H.-J."/>
        </authorList>
    </citation>
    <scope>NUCLEOTIDE SEQUENCE</scope>
    <source>
        <strain evidence="1">27C</strain>
    </source>
</reference>
<gene>
    <name evidence="1" type="ORF">J1M35_07270</name>
</gene>
<evidence type="ECO:0008006" key="3">
    <source>
        <dbReference type="Google" id="ProtNLM"/>
    </source>
</evidence>
<dbReference type="AlphaFoldDB" id="A0A975H4T9"/>
<dbReference type="PROSITE" id="PS51257">
    <property type="entry name" value="PROKAR_LIPOPROTEIN"/>
    <property type="match status" value="1"/>
</dbReference>
<organism evidence="1 2">
    <name type="scientific">Ottowia testudinis</name>
    <dbReference type="NCBI Taxonomy" id="2816950"/>
    <lineage>
        <taxon>Bacteria</taxon>
        <taxon>Pseudomonadati</taxon>
        <taxon>Pseudomonadota</taxon>
        <taxon>Betaproteobacteria</taxon>
        <taxon>Burkholderiales</taxon>
        <taxon>Comamonadaceae</taxon>
        <taxon>Ottowia</taxon>
    </lineage>
</organism>
<dbReference type="Proteomes" id="UP000663903">
    <property type="component" value="Chromosome"/>
</dbReference>
<dbReference type="EMBL" id="CP071796">
    <property type="protein sequence ID" value="QTD46666.1"/>
    <property type="molecule type" value="Genomic_DNA"/>
</dbReference>
<proteinExistence type="predicted"/>
<sequence length="60" mass="5906">MIRLPPRALLAALLLAGCGGGSEVSWCFSDGSGAVSAGYNTTQCPPAPSARQALPAGAAF</sequence>
<dbReference type="KEGG" id="otd:J1M35_07270"/>
<dbReference type="RefSeq" id="WP_208010565.1">
    <property type="nucleotide sequence ID" value="NZ_CP071796.1"/>
</dbReference>
<accession>A0A975H4T9</accession>
<protein>
    <recommendedName>
        <fullName evidence="3">Lipoprotein</fullName>
    </recommendedName>
</protein>
<keyword evidence="2" id="KW-1185">Reference proteome</keyword>
<evidence type="ECO:0000313" key="1">
    <source>
        <dbReference type="EMBL" id="QTD46666.1"/>
    </source>
</evidence>